<accession>A0A379PLA5</accession>
<evidence type="ECO:0000313" key="3">
    <source>
        <dbReference type="Proteomes" id="UP000255303"/>
    </source>
</evidence>
<dbReference type="Proteomes" id="UP000255303">
    <property type="component" value="Unassembled WGS sequence"/>
</dbReference>
<protein>
    <submittedName>
        <fullName evidence="2">Uncharacterized protein</fullName>
    </submittedName>
</protein>
<name>A0A379PLA5_ECTOL</name>
<evidence type="ECO:0000313" key="2">
    <source>
        <dbReference type="EMBL" id="SUE72749.1"/>
    </source>
</evidence>
<feature type="compositionally biased region" description="Gly residues" evidence="1">
    <location>
        <begin position="91"/>
        <end position="100"/>
    </location>
</feature>
<dbReference type="AlphaFoldDB" id="A0A379PLA5"/>
<evidence type="ECO:0000256" key="1">
    <source>
        <dbReference type="SAM" id="MobiDB-lite"/>
    </source>
</evidence>
<feature type="region of interest" description="Disordered" evidence="1">
    <location>
        <begin position="78"/>
        <end position="100"/>
    </location>
</feature>
<reference evidence="2 3" key="1">
    <citation type="submission" date="2018-06" db="EMBL/GenBank/DDBJ databases">
        <authorList>
            <consortium name="Pathogen Informatics"/>
            <person name="Doyle S."/>
        </authorList>
    </citation>
    <scope>NUCLEOTIDE SEQUENCE [LARGE SCALE GENOMIC DNA]</scope>
    <source>
        <strain evidence="2 3">NCTC10692</strain>
    </source>
</reference>
<dbReference type="RefSeq" id="WP_074861298.1">
    <property type="nucleotide sequence ID" value="NZ_UGUV01000003.1"/>
</dbReference>
<dbReference type="EMBL" id="UGUV01000003">
    <property type="protein sequence ID" value="SUE72749.1"/>
    <property type="molecule type" value="Genomic_DNA"/>
</dbReference>
<organism evidence="2 3">
    <name type="scientific">Ectopseudomonas oleovorans</name>
    <name type="common">Pseudomonas oleovorans</name>
    <dbReference type="NCBI Taxonomy" id="301"/>
    <lineage>
        <taxon>Bacteria</taxon>
        <taxon>Pseudomonadati</taxon>
        <taxon>Pseudomonadota</taxon>
        <taxon>Gammaproteobacteria</taxon>
        <taxon>Pseudomonadales</taxon>
        <taxon>Pseudomonadaceae</taxon>
        <taxon>Ectopseudomonas</taxon>
    </lineage>
</organism>
<sequence>MNVEEVAGQGAAAHRCRNHVIDVEVQVLASRVLRYLQSAQFFGCDGRFNLDRREVAGLALAMPGPLYDRDYRTLRAERGKVTGNSVPDGVGADGGNGARL</sequence>
<gene>
    <name evidence="2" type="ORF">NCTC10692_04905</name>
</gene>
<proteinExistence type="predicted"/>